<comment type="caution">
    <text evidence="8">The sequence shown here is derived from an EMBL/GenBank/DDBJ whole genome shotgun (WGS) entry which is preliminary data.</text>
</comment>
<gene>
    <name evidence="8" type="ORF">DGAL_LOCUS4903</name>
</gene>
<proteinExistence type="predicted"/>
<dbReference type="Proteomes" id="UP000789390">
    <property type="component" value="Unassembled WGS sequence"/>
</dbReference>
<dbReference type="InterPro" id="IPR002223">
    <property type="entry name" value="Kunitz_BPTI"/>
</dbReference>
<dbReference type="InterPro" id="IPR050098">
    <property type="entry name" value="TFPI/VKTCI-like"/>
</dbReference>
<sequence>MLLEKSVKLILLFVYVTTTSANPGNSADPATREGAPRNSICYLPPIEGSVQCKGYFVRWTYNAKTDKCEKFIYGGCFGTANLFRNQNACLAKCNRKGLNDLISDGSSSSICLQKKEQGNCFASIPSFYFDAASGICKSFTYGGCGGNSNRFPTQQECEQACFYGPQVAASCEAALRIV</sequence>
<dbReference type="Gene3D" id="4.10.410.10">
    <property type="entry name" value="Pancreatic trypsin inhibitor Kunitz domain"/>
    <property type="match status" value="2"/>
</dbReference>
<feature type="domain" description="BPTI/Kunitz inhibitor" evidence="7">
    <location>
        <begin position="41"/>
        <end position="93"/>
    </location>
</feature>
<keyword evidence="4" id="KW-0722">Serine protease inhibitor</keyword>
<feature type="signal peptide" evidence="6">
    <location>
        <begin position="1"/>
        <end position="21"/>
    </location>
</feature>
<evidence type="ECO:0000256" key="2">
    <source>
        <dbReference type="ARBA" id="ARBA00022525"/>
    </source>
</evidence>
<feature type="domain" description="BPTI/Kunitz inhibitor" evidence="7">
    <location>
        <begin position="111"/>
        <end position="161"/>
    </location>
</feature>
<name>A0A8J2RT80_9CRUS</name>
<evidence type="ECO:0000256" key="5">
    <source>
        <dbReference type="ARBA" id="ARBA00023157"/>
    </source>
</evidence>
<evidence type="ECO:0000256" key="3">
    <source>
        <dbReference type="ARBA" id="ARBA00022690"/>
    </source>
</evidence>
<dbReference type="PRINTS" id="PR00759">
    <property type="entry name" value="BASICPTASE"/>
</dbReference>
<evidence type="ECO:0000313" key="9">
    <source>
        <dbReference type="Proteomes" id="UP000789390"/>
    </source>
</evidence>
<keyword evidence="9" id="KW-1185">Reference proteome</keyword>
<comment type="subcellular location">
    <subcellularLocation>
        <location evidence="1">Secreted</location>
    </subcellularLocation>
</comment>
<accession>A0A8J2RT80</accession>
<organism evidence="8 9">
    <name type="scientific">Daphnia galeata</name>
    <dbReference type="NCBI Taxonomy" id="27404"/>
    <lineage>
        <taxon>Eukaryota</taxon>
        <taxon>Metazoa</taxon>
        <taxon>Ecdysozoa</taxon>
        <taxon>Arthropoda</taxon>
        <taxon>Crustacea</taxon>
        <taxon>Branchiopoda</taxon>
        <taxon>Diplostraca</taxon>
        <taxon>Cladocera</taxon>
        <taxon>Anomopoda</taxon>
        <taxon>Daphniidae</taxon>
        <taxon>Daphnia</taxon>
    </lineage>
</organism>
<evidence type="ECO:0000259" key="7">
    <source>
        <dbReference type="PROSITE" id="PS50279"/>
    </source>
</evidence>
<dbReference type="PANTHER" id="PTHR10083:SF381">
    <property type="entry name" value="BPTI_KUNITZ INHIBITOR DOMAIN-CONTAINING PROTEIN"/>
    <property type="match status" value="1"/>
</dbReference>
<dbReference type="PROSITE" id="PS50279">
    <property type="entry name" value="BPTI_KUNITZ_2"/>
    <property type="match status" value="2"/>
</dbReference>
<feature type="chain" id="PRO_5035159122" description="BPTI/Kunitz inhibitor domain-containing protein" evidence="6">
    <location>
        <begin position="22"/>
        <end position="178"/>
    </location>
</feature>
<dbReference type="Pfam" id="PF00014">
    <property type="entry name" value="Kunitz_BPTI"/>
    <property type="match status" value="2"/>
</dbReference>
<reference evidence="8" key="1">
    <citation type="submission" date="2021-11" db="EMBL/GenBank/DDBJ databases">
        <authorList>
            <person name="Schell T."/>
        </authorList>
    </citation>
    <scope>NUCLEOTIDE SEQUENCE</scope>
    <source>
        <strain evidence="8">M5</strain>
    </source>
</reference>
<dbReference type="PROSITE" id="PS00280">
    <property type="entry name" value="BPTI_KUNITZ_1"/>
    <property type="match status" value="1"/>
</dbReference>
<keyword evidence="2" id="KW-0964">Secreted</keyword>
<keyword evidence="5" id="KW-1015">Disulfide bond</keyword>
<dbReference type="GO" id="GO:0004867">
    <property type="term" value="F:serine-type endopeptidase inhibitor activity"/>
    <property type="evidence" value="ECO:0007669"/>
    <property type="project" value="UniProtKB-KW"/>
</dbReference>
<protein>
    <recommendedName>
        <fullName evidence="7">BPTI/Kunitz inhibitor domain-containing protein</fullName>
    </recommendedName>
</protein>
<dbReference type="GO" id="GO:0005615">
    <property type="term" value="C:extracellular space"/>
    <property type="evidence" value="ECO:0007669"/>
    <property type="project" value="TreeGrafter"/>
</dbReference>
<dbReference type="CDD" id="cd00109">
    <property type="entry name" value="Kunitz-type"/>
    <property type="match status" value="2"/>
</dbReference>
<dbReference type="InterPro" id="IPR020901">
    <property type="entry name" value="Prtase_inh_Kunz-CS"/>
</dbReference>
<evidence type="ECO:0000256" key="6">
    <source>
        <dbReference type="SAM" id="SignalP"/>
    </source>
</evidence>
<dbReference type="EMBL" id="CAKKLH010000083">
    <property type="protein sequence ID" value="CAH0102494.1"/>
    <property type="molecule type" value="Genomic_DNA"/>
</dbReference>
<dbReference type="FunFam" id="4.10.410.10:FF:000020">
    <property type="entry name" value="Collagen, type VI, alpha 3"/>
    <property type="match status" value="2"/>
</dbReference>
<keyword evidence="3" id="KW-0646">Protease inhibitor</keyword>
<keyword evidence="6" id="KW-0732">Signal</keyword>
<dbReference type="SMART" id="SM00131">
    <property type="entry name" value="KU"/>
    <property type="match status" value="2"/>
</dbReference>
<dbReference type="InterPro" id="IPR036880">
    <property type="entry name" value="Kunitz_BPTI_sf"/>
</dbReference>
<dbReference type="OrthoDB" id="6329951at2759"/>
<dbReference type="AlphaFoldDB" id="A0A8J2RT80"/>
<evidence type="ECO:0000256" key="4">
    <source>
        <dbReference type="ARBA" id="ARBA00022900"/>
    </source>
</evidence>
<dbReference type="PANTHER" id="PTHR10083">
    <property type="entry name" value="KUNITZ-TYPE PROTEASE INHIBITOR-RELATED"/>
    <property type="match status" value="1"/>
</dbReference>
<evidence type="ECO:0000256" key="1">
    <source>
        <dbReference type="ARBA" id="ARBA00004613"/>
    </source>
</evidence>
<dbReference type="SUPFAM" id="SSF57362">
    <property type="entry name" value="BPTI-like"/>
    <property type="match status" value="2"/>
</dbReference>
<evidence type="ECO:0000313" key="8">
    <source>
        <dbReference type="EMBL" id="CAH0102494.1"/>
    </source>
</evidence>